<feature type="compositionally biased region" description="Basic residues" evidence="1">
    <location>
        <begin position="736"/>
        <end position="746"/>
    </location>
</feature>
<feature type="region of interest" description="Disordered" evidence="1">
    <location>
        <begin position="193"/>
        <end position="215"/>
    </location>
</feature>
<comment type="caution">
    <text evidence="2">The sequence shown here is derived from an EMBL/GenBank/DDBJ whole genome shotgun (WGS) entry which is preliminary data.</text>
</comment>
<sequence>MHKRENTIAVWEAWMDRDPDRADRLPYAFRKNGQANSEYQEKFKKYEESGEICGKASHIAVSGNSGFTAVNHPAALGEPSLGTLPSGPTPWKGKGKKQGHYNNSSSQTHIRLCELELAMKSVTAQTADNTKRIEGVEDLRSQMETMRGQLKKTARSTEGMKTSLEQLHSKYGGMMDEMRVLIKEFRDQLEKQQAEKQQAEKQQIGEQHVGEQQLKERRRVEALQDDEPMSAHQDSLQGASARLFETLEMVTEANMKLIVATSDVERILEETAEDDGSYIPPSSSEPDTAWTSRPGTPHGSGKKRDHAPKWTERQRRCIYPPDSRLNTRELDVLSLYGTVEQKRAIAPYVWRSRCRPVQEYRDIGNTDIVVVGRLGELRCRIAEAAALADENEERGWVEATRFLRRAISELGLLRSSTPDIASSSGAAGFQNRASSLDLASAASRDAAILSAARTEGGGTTTTRPKSKGKLPKISRQLKDRNREIKKHPMPAAASSNNDNTVTRSQDQSEPNVPSEWYEFLSRRLDRFEAILHKENEPIEDTEETSRHEPVTVQPPKVHSHATNGTALGQPIQPEKRMGVPGNGASESFRNRADQPGGEEPSRPRASAIRPPRMAPNATKGQTVNRLVQTGEQPVDPRKHAPGSSRRGISQPSGERCLNEIRATTGQPECIAERIRPATSFSQLRAMPGSANCSADNDVVGNIQKAKAQSNGVKSVDRSRVNPEPASRPTEADTTGHVRKATGKLKSVKSIDGSHAITAQADRVAEKQARRESRAATDHPKSTSDVRQPRAVTVQASGNAAEGSVKRTRKENDCRRGNNGDTPSRDPAGRTNSKCH</sequence>
<evidence type="ECO:0000313" key="3">
    <source>
        <dbReference type="Proteomes" id="UP000799776"/>
    </source>
</evidence>
<feature type="region of interest" description="Disordered" evidence="1">
    <location>
        <begin position="703"/>
        <end position="835"/>
    </location>
</feature>
<feature type="compositionally biased region" description="Polar residues" evidence="1">
    <location>
        <begin position="493"/>
        <end position="511"/>
    </location>
</feature>
<dbReference type="EMBL" id="ML978744">
    <property type="protein sequence ID" value="KAF2084203.1"/>
    <property type="molecule type" value="Genomic_DNA"/>
</dbReference>
<reference evidence="2" key="1">
    <citation type="journal article" date="2020" name="Stud. Mycol.">
        <title>101 Dothideomycetes genomes: a test case for predicting lifestyles and emergence of pathogens.</title>
        <authorList>
            <person name="Haridas S."/>
            <person name="Albert R."/>
            <person name="Binder M."/>
            <person name="Bloem J."/>
            <person name="Labutti K."/>
            <person name="Salamov A."/>
            <person name="Andreopoulos B."/>
            <person name="Baker S."/>
            <person name="Barry K."/>
            <person name="Bills G."/>
            <person name="Bluhm B."/>
            <person name="Cannon C."/>
            <person name="Castanera R."/>
            <person name="Culley D."/>
            <person name="Daum C."/>
            <person name="Ezra D."/>
            <person name="Gonzalez J."/>
            <person name="Henrissat B."/>
            <person name="Kuo A."/>
            <person name="Liang C."/>
            <person name="Lipzen A."/>
            <person name="Lutzoni F."/>
            <person name="Magnuson J."/>
            <person name="Mondo S."/>
            <person name="Nolan M."/>
            <person name="Ohm R."/>
            <person name="Pangilinan J."/>
            <person name="Park H.-J."/>
            <person name="Ramirez L."/>
            <person name="Alfaro M."/>
            <person name="Sun H."/>
            <person name="Tritt A."/>
            <person name="Yoshinaga Y."/>
            <person name="Zwiers L.-H."/>
            <person name="Turgeon B."/>
            <person name="Goodwin S."/>
            <person name="Spatafora J."/>
            <person name="Crous P."/>
            <person name="Grigoriev I."/>
        </authorList>
    </citation>
    <scope>NUCLEOTIDE SEQUENCE</scope>
    <source>
        <strain evidence="2">CBS 121410</strain>
    </source>
</reference>
<dbReference type="AlphaFoldDB" id="A0A9P4HQP9"/>
<gene>
    <name evidence="2" type="ORF">K490DRAFT_68987</name>
</gene>
<organism evidence="2 3">
    <name type="scientific">Saccharata proteae CBS 121410</name>
    <dbReference type="NCBI Taxonomy" id="1314787"/>
    <lineage>
        <taxon>Eukaryota</taxon>
        <taxon>Fungi</taxon>
        <taxon>Dikarya</taxon>
        <taxon>Ascomycota</taxon>
        <taxon>Pezizomycotina</taxon>
        <taxon>Dothideomycetes</taxon>
        <taxon>Dothideomycetes incertae sedis</taxon>
        <taxon>Botryosphaeriales</taxon>
        <taxon>Saccharataceae</taxon>
        <taxon>Saccharata</taxon>
    </lineage>
</organism>
<feature type="region of interest" description="Disordered" evidence="1">
    <location>
        <begin position="452"/>
        <end position="514"/>
    </location>
</feature>
<evidence type="ECO:0000313" key="2">
    <source>
        <dbReference type="EMBL" id="KAF2084203.1"/>
    </source>
</evidence>
<feature type="compositionally biased region" description="Polar residues" evidence="1">
    <location>
        <begin position="280"/>
        <end position="294"/>
    </location>
</feature>
<feature type="compositionally biased region" description="Basic and acidic residues" evidence="1">
    <location>
        <begin position="762"/>
        <end position="787"/>
    </location>
</feature>
<feature type="region of interest" description="Disordered" evidence="1">
    <location>
        <begin position="271"/>
        <end position="313"/>
    </location>
</feature>
<name>A0A9P4HQP9_9PEZI</name>
<feature type="region of interest" description="Disordered" evidence="1">
    <location>
        <begin position="535"/>
        <end position="666"/>
    </location>
</feature>
<evidence type="ECO:0000256" key="1">
    <source>
        <dbReference type="SAM" id="MobiDB-lite"/>
    </source>
</evidence>
<feature type="compositionally biased region" description="Basic and acidic residues" evidence="1">
    <location>
        <begin position="809"/>
        <end position="827"/>
    </location>
</feature>
<feature type="compositionally biased region" description="Polar residues" evidence="1">
    <location>
        <begin position="618"/>
        <end position="631"/>
    </location>
</feature>
<keyword evidence="3" id="KW-1185">Reference proteome</keyword>
<accession>A0A9P4HQP9</accession>
<dbReference type="Proteomes" id="UP000799776">
    <property type="component" value="Unassembled WGS sequence"/>
</dbReference>
<protein>
    <submittedName>
        <fullName evidence="2">Uncharacterized protein</fullName>
    </submittedName>
</protein>
<proteinExistence type="predicted"/>
<feature type="compositionally biased region" description="Low complexity" evidence="1">
    <location>
        <begin position="603"/>
        <end position="615"/>
    </location>
</feature>